<sequence>MTTTRMRYVNMHLGPDPCIIQVHCTTCNAASTPAPEQFPGEQRNKAEEWALAHTGRADAEGRHHTGYRVEVTMFWRVTPCEDIDPPPGGLPS</sequence>
<gene>
    <name evidence="2" type="ORF">E4099_07570</name>
</gene>
<reference evidence="2 3" key="1">
    <citation type="submission" date="2019-03" db="EMBL/GenBank/DDBJ databases">
        <authorList>
            <person name="Gonzalez-Pimentel J.L."/>
        </authorList>
    </citation>
    <scope>NUCLEOTIDE SEQUENCE [LARGE SCALE GENOMIC DNA]</scope>
    <source>
        <strain evidence="2 3">JCM 31289</strain>
    </source>
</reference>
<keyword evidence="3" id="KW-1185">Reference proteome</keyword>
<name>A0A4Z0HG42_9ACTN</name>
<dbReference type="Pfam" id="PF25232">
    <property type="entry name" value="DUF7848"/>
    <property type="match status" value="1"/>
</dbReference>
<dbReference type="OrthoDB" id="4236662at2"/>
<evidence type="ECO:0000259" key="1">
    <source>
        <dbReference type="Pfam" id="PF25232"/>
    </source>
</evidence>
<accession>A0A4Z0HG42</accession>
<organism evidence="2 3">
    <name type="scientific">Streptomyces palmae</name>
    <dbReference type="NCBI Taxonomy" id="1701085"/>
    <lineage>
        <taxon>Bacteria</taxon>
        <taxon>Bacillati</taxon>
        <taxon>Actinomycetota</taxon>
        <taxon>Actinomycetes</taxon>
        <taxon>Kitasatosporales</taxon>
        <taxon>Streptomycetaceae</taxon>
        <taxon>Streptomyces</taxon>
    </lineage>
</organism>
<dbReference type="AlphaFoldDB" id="A0A4Z0HG42"/>
<dbReference type="RefSeq" id="WP_135338176.1">
    <property type="nucleotide sequence ID" value="NZ_JBHLTX010000025.1"/>
</dbReference>
<proteinExistence type="predicted"/>
<comment type="caution">
    <text evidence="2">The sequence shown here is derived from an EMBL/GenBank/DDBJ whole genome shotgun (WGS) entry which is preliminary data.</text>
</comment>
<dbReference type="EMBL" id="SRID01000044">
    <property type="protein sequence ID" value="TGB14958.1"/>
    <property type="molecule type" value="Genomic_DNA"/>
</dbReference>
<dbReference type="Proteomes" id="UP000297948">
    <property type="component" value="Unassembled WGS sequence"/>
</dbReference>
<evidence type="ECO:0000313" key="3">
    <source>
        <dbReference type="Proteomes" id="UP000297948"/>
    </source>
</evidence>
<feature type="domain" description="DUF7848" evidence="1">
    <location>
        <begin position="1"/>
        <end position="80"/>
    </location>
</feature>
<protein>
    <recommendedName>
        <fullName evidence="1">DUF7848 domain-containing protein</fullName>
    </recommendedName>
</protein>
<evidence type="ECO:0000313" key="2">
    <source>
        <dbReference type="EMBL" id="TGB14958.1"/>
    </source>
</evidence>
<dbReference type="InterPro" id="IPR057170">
    <property type="entry name" value="DUF7848"/>
</dbReference>